<feature type="transmembrane region" description="Helical" evidence="5">
    <location>
        <begin position="7"/>
        <end position="25"/>
    </location>
</feature>
<reference evidence="6 7" key="1">
    <citation type="submission" date="2019-08" db="EMBL/GenBank/DDBJ databases">
        <title>The genome sequence of a newly discovered highly antifungal drug resistant Aspergillus species, Aspergillus tanneri NIH 1004.</title>
        <authorList>
            <person name="Mounaud S."/>
            <person name="Singh I."/>
            <person name="Joardar V."/>
            <person name="Pakala S."/>
            <person name="Pakala S."/>
            <person name="Venepally P."/>
            <person name="Chung J.K."/>
            <person name="Losada L."/>
            <person name="Nierman W.C."/>
        </authorList>
    </citation>
    <scope>NUCLEOTIDE SEQUENCE [LARGE SCALE GENOMIC DNA]</scope>
    <source>
        <strain evidence="6 7">NIH1004</strain>
    </source>
</reference>
<name>A0A5M9MEM8_9EURO</name>
<dbReference type="Proteomes" id="UP000324241">
    <property type="component" value="Unassembled WGS sequence"/>
</dbReference>
<comment type="similarity">
    <text evidence="2">Belongs to the FAD-binding monooxygenase family.</text>
</comment>
<dbReference type="AlphaFoldDB" id="A0A5M9MEM8"/>
<sequence length="523" mass="58993">MDGLRDHVYYLVTIIGAGISGIAMSCRLKEALGLSNFAIIEKQSQIGGTWWIHKYPGVACDVPANLYSFSFAPNPLWTTIRPSGKEIRDYLVAVCERYQITDNIRLNTQLLEARWVDNAQEWELVVAKLATDIADLKAENDQKKGSLRGQSSAIVKTYKIRTKVLISATGNMAEPCYAPSDLPSLEEFEGDLIHTAHWDDQVDLRDKNVAVIGTGCSAAQLIPQLVKPPINVKYVTQVMRSAPWVAPETITGKMKWAWEKFMPWLMRYIPGLSSLIRLTVFLAAEADYLTVFSNCGLLRQNYERSLLKYMRKTVPGQYHTLLSPDYHVGCKRRIFDVEWFKSLQDSRVQLTMRPVRRVEQKSITLGPSPHNVDDREKAKREVKIDVDVIILATGFRRASWLQDVSVKGRDGKLLHELWAEKGGPQAYLGLAVNTFPNLFILFGPNTSNGHTSIIMAIENAVEYCLKLIKCILHGTASSVEVTEEAASRWTEDIQRGLQRTVWQTGGCTSWYTTKDGWNASMYP</sequence>
<dbReference type="SUPFAM" id="SSF51905">
    <property type="entry name" value="FAD/NAD(P)-binding domain"/>
    <property type="match status" value="1"/>
</dbReference>
<evidence type="ECO:0000256" key="5">
    <source>
        <dbReference type="SAM" id="Phobius"/>
    </source>
</evidence>
<keyword evidence="4" id="KW-0274">FAD</keyword>
<dbReference type="InterPro" id="IPR051209">
    <property type="entry name" value="FAD-bind_Monooxygenase_sf"/>
</dbReference>
<dbReference type="RefSeq" id="XP_033423271.1">
    <property type="nucleotide sequence ID" value="XM_033572719.1"/>
</dbReference>
<keyword evidence="3" id="KW-0285">Flavoprotein</keyword>
<proteinExistence type="inferred from homology"/>
<accession>A0A5M9MEM8</accession>
<evidence type="ECO:0000313" key="6">
    <source>
        <dbReference type="EMBL" id="KAA8643910.1"/>
    </source>
</evidence>
<keyword evidence="5" id="KW-1133">Transmembrane helix</keyword>
<comment type="cofactor">
    <cofactor evidence="1">
        <name>FAD</name>
        <dbReference type="ChEBI" id="CHEBI:57692"/>
    </cofactor>
</comment>
<dbReference type="Pfam" id="PF13450">
    <property type="entry name" value="NAD_binding_8"/>
    <property type="match status" value="1"/>
</dbReference>
<dbReference type="GeneID" id="54330808"/>
<keyword evidence="5" id="KW-0472">Membrane</keyword>
<protein>
    <submittedName>
        <fullName evidence="6">Uncharacterized protein</fullName>
    </submittedName>
</protein>
<gene>
    <name evidence="6" type="ORF">ATNIH1004_008106</name>
</gene>
<evidence type="ECO:0000256" key="4">
    <source>
        <dbReference type="ARBA" id="ARBA00022827"/>
    </source>
</evidence>
<dbReference type="EMBL" id="QUQM01000006">
    <property type="protein sequence ID" value="KAA8643910.1"/>
    <property type="molecule type" value="Genomic_DNA"/>
</dbReference>
<dbReference type="PROSITE" id="PS51257">
    <property type="entry name" value="PROKAR_LIPOPROTEIN"/>
    <property type="match status" value="1"/>
</dbReference>
<dbReference type="PANTHER" id="PTHR42877">
    <property type="entry name" value="L-ORNITHINE N(5)-MONOOXYGENASE-RELATED"/>
    <property type="match status" value="1"/>
</dbReference>
<evidence type="ECO:0000313" key="7">
    <source>
        <dbReference type="Proteomes" id="UP000324241"/>
    </source>
</evidence>
<dbReference type="VEuPathDB" id="FungiDB:EYZ11_005471"/>
<comment type="caution">
    <text evidence="6">The sequence shown here is derived from an EMBL/GenBank/DDBJ whole genome shotgun (WGS) entry which is preliminary data.</text>
</comment>
<dbReference type="Gene3D" id="3.50.50.60">
    <property type="entry name" value="FAD/NAD(P)-binding domain"/>
    <property type="match status" value="3"/>
</dbReference>
<organism evidence="6 7">
    <name type="scientific">Aspergillus tanneri</name>
    <dbReference type="NCBI Taxonomy" id="1220188"/>
    <lineage>
        <taxon>Eukaryota</taxon>
        <taxon>Fungi</taxon>
        <taxon>Dikarya</taxon>
        <taxon>Ascomycota</taxon>
        <taxon>Pezizomycotina</taxon>
        <taxon>Eurotiomycetes</taxon>
        <taxon>Eurotiomycetidae</taxon>
        <taxon>Eurotiales</taxon>
        <taxon>Aspergillaceae</taxon>
        <taxon>Aspergillus</taxon>
        <taxon>Aspergillus subgen. Circumdati</taxon>
    </lineage>
</organism>
<dbReference type="OrthoDB" id="74360at2759"/>
<keyword evidence="5" id="KW-0812">Transmembrane</keyword>
<evidence type="ECO:0000256" key="1">
    <source>
        <dbReference type="ARBA" id="ARBA00001974"/>
    </source>
</evidence>
<dbReference type="InterPro" id="IPR036188">
    <property type="entry name" value="FAD/NAD-bd_sf"/>
</dbReference>
<dbReference type="PANTHER" id="PTHR42877:SF10">
    <property type="entry name" value="L-ORNITHINE N(5)-OXYGENASE"/>
    <property type="match status" value="1"/>
</dbReference>
<evidence type="ECO:0000256" key="3">
    <source>
        <dbReference type="ARBA" id="ARBA00022630"/>
    </source>
</evidence>
<evidence type="ECO:0000256" key="2">
    <source>
        <dbReference type="ARBA" id="ARBA00010139"/>
    </source>
</evidence>